<keyword evidence="2" id="KW-0227">DNA damage</keyword>
<feature type="compositionally biased region" description="Basic and acidic residues" evidence="5">
    <location>
        <begin position="884"/>
        <end position="898"/>
    </location>
</feature>
<protein>
    <recommendedName>
        <fullName evidence="6">DNA endonuclease activator Ctp1 C-terminal domain-containing protein</fullName>
    </recommendedName>
</protein>
<feature type="compositionally biased region" description="Polar residues" evidence="5">
    <location>
        <begin position="870"/>
        <end position="882"/>
    </location>
</feature>
<feature type="region of interest" description="Disordered" evidence="5">
    <location>
        <begin position="263"/>
        <end position="321"/>
    </location>
</feature>
<dbReference type="InterPro" id="IPR033316">
    <property type="entry name" value="RBBP8-like"/>
</dbReference>
<evidence type="ECO:0000256" key="4">
    <source>
        <dbReference type="SAM" id="Coils"/>
    </source>
</evidence>
<accession>A0AAX4K2A7</accession>
<feature type="compositionally biased region" description="Polar residues" evidence="5">
    <location>
        <begin position="561"/>
        <end position="580"/>
    </location>
</feature>
<dbReference type="GO" id="GO:0003684">
    <property type="term" value="F:damaged DNA binding"/>
    <property type="evidence" value="ECO:0007669"/>
    <property type="project" value="TreeGrafter"/>
</dbReference>
<evidence type="ECO:0000256" key="5">
    <source>
        <dbReference type="SAM" id="MobiDB-lite"/>
    </source>
</evidence>
<evidence type="ECO:0000259" key="6">
    <source>
        <dbReference type="Pfam" id="PF08573"/>
    </source>
</evidence>
<feature type="compositionally biased region" description="Low complexity" evidence="5">
    <location>
        <begin position="283"/>
        <end position="297"/>
    </location>
</feature>
<dbReference type="AlphaFoldDB" id="A0AAX4K2A7"/>
<feature type="coiled-coil region" evidence="4">
    <location>
        <begin position="34"/>
        <end position="89"/>
    </location>
</feature>
<feature type="compositionally biased region" description="Basic and acidic residues" evidence="5">
    <location>
        <begin position="840"/>
        <end position="855"/>
    </location>
</feature>
<feature type="region of interest" description="Disordered" evidence="5">
    <location>
        <begin position="840"/>
        <end position="898"/>
    </location>
</feature>
<keyword evidence="8" id="KW-1185">Reference proteome</keyword>
<feature type="compositionally biased region" description="Acidic residues" evidence="5">
    <location>
        <begin position="467"/>
        <end position="482"/>
    </location>
</feature>
<feature type="compositionally biased region" description="Basic and acidic residues" evidence="5">
    <location>
        <begin position="513"/>
        <end position="538"/>
    </location>
</feature>
<keyword evidence="3" id="KW-0539">Nucleus</keyword>
<dbReference type="Proteomes" id="UP001355207">
    <property type="component" value="Chromosome 9"/>
</dbReference>
<keyword evidence="4" id="KW-0175">Coiled coil</keyword>
<dbReference type="PANTHER" id="PTHR15107">
    <property type="entry name" value="RETINOBLASTOMA BINDING PROTEIN 8"/>
    <property type="match status" value="1"/>
</dbReference>
<feature type="region of interest" description="Disordered" evidence="5">
    <location>
        <begin position="400"/>
        <end position="582"/>
    </location>
</feature>
<feature type="region of interest" description="Disordered" evidence="5">
    <location>
        <begin position="679"/>
        <end position="713"/>
    </location>
</feature>
<feature type="compositionally biased region" description="Polar residues" evidence="5">
    <location>
        <begin position="400"/>
        <end position="418"/>
    </location>
</feature>
<feature type="domain" description="DNA endonuclease activator Ctp1 C-terminal" evidence="6">
    <location>
        <begin position="785"/>
        <end position="873"/>
    </location>
</feature>
<evidence type="ECO:0000256" key="2">
    <source>
        <dbReference type="ARBA" id="ARBA00022763"/>
    </source>
</evidence>
<feature type="region of interest" description="Disordered" evidence="5">
    <location>
        <begin position="594"/>
        <end position="646"/>
    </location>
</feature>
<sequence length="898" mass="102081">MASLDVHLAEDSGDDPGGGWEKHIATFEGMSSMFKDMQNAHTQLKAQCQALRKQKETLESDIKGKSNEIENLIMDRDSLRVEYNRAQSENTWWNNRALSSSTSTSTSNNNLGVSSSSSSLLLEGDVQGKLNRRIWLLEEKVKSLQDSKISMKNEYEDEIERERAISSGLRDRISDLESKRKQIEKEKQTYEKEISSTLSRIQAENEDNRKLNDQLKIAKEDLIDTQQKERKELAKLRDEAVTLKAEKARLEAECQRLKQEKTVPVESVRSPPRILQSQDLNIPLSQPLSSQGLSSQPKPVTPTKSKSYKPFTPLLNSPSTTSNSLTALIRDNAYLKASLEHQTAVHQSLKNEHDKLRKLHKEDIDHMKKYQASQIERKKKKEERKAKKKFDLLIASQAQAQYNSNMTDGDGQISSGRTITHEPPVQEMILVEESESLPSKKKSGPKQKDHGFVSLEEQEYLAHAENEYQEEPDEQNDQEDQTAEPRINGDNLLQVMEDIDLMERNRAKQSPAAREHAATQKPDSSHEYQPKHILEHRNIQKPSSALEYRRSGSPTPIPSVINAQNRDTLSTPKPDTTQQKKAVKAAHITPWLGVEQFGSSSTSTARQKKKQDISTNSDDDFASPPSSQDIATPIRAPMVRDRTGETTLAVNDSLRKSVMKRTFAHDHLDAATPVRAERNAIPGPSNYQETPFQSKPTVTRTASNTSIVDSSGKKRKILDLETEGLSPSEKALKLKKLAKMPVSAKRELYASYKGKGRYTKPEDINKTVNEDFEINPLQNEGNNFAYHDVRRKKSERKNMHGGDCECCKGYYESVGEVPRYNQGPKWRDETDQIEKEEGEAVREHQNMVSRHRETWIRPPTPPGYWKIGFPSTQDVEEQNQQADRMLEEKEERIRKEAL</sequence>
<evidence type="ECO:0000256" key="3">
    <source>
        <dbReference type="ARBA" id="ARBA00023242"/>
    </source>
</evidence>
<dbReference type="GeneID" id="91097366"/>
<dbReference type="GO" id="GO:0010792">
    <property type="term" value="P:DNA double-strand break processing involved in repair via single-strand annealing"/>
    <property type="evidence" value="ECO:0007669"/>
    <property type="project" value="TreeGrafter"/>
</dbReference>
<proteinExistence type="predicted"/>
<comment type="subcellular location">
    <subcellularLocation>
        <location evidence="1">Nucleus</location>
    </subcellularLocation>
</comment>
<name>A0AAX4K2A7_9TREE</name>
<dbReference type="PANTHER" id="PTHR15107:SF0">
    <property type="entry name" value="DNA ENDONUCLEASE ACTIVATOR CTP1 C-TERMINAL DOMAIN-CONTAINING PROTEIN"/>
    <property type="match status" value="1"/>
</dbReference>
<evidence type="ECO:0000313" key="7">
    <source>
        <dbReference type="EMBL" id="WWC91750.1"/>
    </source>
</evidence>
<dbReference type="GO" id="GO:0005634">
    <property type="term" value="C:nucleus"/>
    <property type="evidence" value="ECO:0007669"/>
    <property type="project" value="UniProtKB-SubCell"/>
</dbReference>
<evidence type="ECO:0000313" key="8">
    <source>
        <dbReference type="Proteomes" id="UP001355207"/>
    </source>
</evidence>
<feature type="region of interest" description="Disordered" evidence="5">
    <location>
        <begin position="98"/>
        <end position="118"/>
    </location>
</feature>
<gene>
    <name evidence="7" type="ORF">L201_006697</name>
</gene>
<reference evidence="7 8" key="1">
    <citation type="submission" date="2024-01" db="EMBL/GenBank/DDBJ databases">
        <title>Comparative genomics of Cryptococcus and Kwoniella reveals pathogenesis evolution and contrasting modes of karyotype evolution via chromosome fusion or intercentromeric recombination.</title>
        <authorList>
            <person name="Coelho M.A."/>
            <person name="David-Palma M."/>
            <person name="Shea T."/>
            <person name="Bowers K."/>
            <person name="McGinley-Smith S."/>
            <person name="Mohammad A.W."/>
            <person name="Gnirke A."/>
            <person name="Yurkov A.M."/>
            <person name="Nowrousian M."/>
            <person name="Sun S."/>
            <person name="Cuomo C.A."/>
            <person name="Heitman J."/>
        </authorList>
    </citation>
    <scope>NUCLEOTIDE SEQUENCE [LARGE SCALE GENOMIC DNA]</scope>
    <source>
        <strain evidence="7 8">CBS 6074</strain>
    </source>
</reference>
<feature type="coiled-coil region" evidence="4">
    <location>
        <begin position="152"/>
        <end position="260"/>
    </location>
</feature>
<dbReference type="RefSeq" id="XP_066078512.1">
    <property type="nucleotide sequence ID" value="XM_066222415.1"/>
</dbReference>
<evidence type="ECO:0000256" key="1">
    <source>
        <dbReference type="ARBA" id="ARBA00004123"/>
    </source>
</evidence>
<organism evidence="7 8">
    <name type="scientific">Kwoniella dendrophila CBS 6074</name>
    <dbReference type="NCBI Taxonomy" id="1295534"/>
    <lineage>
        <taxon>Eukaryota</taxon>
        <taxon>Fungi</taxon>
        <taxon>Dikarya</taxon>
        <taxon>Basidiomycota</taxon>
        <taxon>Agaricomycotina</taxon>
        <taxon>Tremellomycetes</taxon>
        <taxon>Tremellales</taxon>
        <taxon>Cryptococcaceae</taxon>
        <taxon>Kwoniella</taxon>
    </lineage>
</organism>
<feature type="region of interest" description="Disordered" evidence="5">
    <location>
        <begin position="1"/>
        <end position="20"/>
    </location>
</feature>
<dbReference type="InterPro" id="IPR013882">
    <property type="entry name" value="Ctp1_C"/>
</dbReference>
<feature type="compositionally biased region" description="Polar residues" evidence="5">
    <location>
        <begin position="685"/>
        <end position="709"/>
    </location>
</feature>
<dbReference type="EMBL" id="CP144106">
    <property type="protein sequence ID" value="WWC91750.1"/>
    <property type="molecule type" value="Genomic_DNA"/>
</dbReference>
<feature type="compositionally biased region" description="Low complexity" evidence="5">
    <location>
        <begin position="312"/>
        <end position="321"/>
    </location>
</feature>
<dbReference type="Pfam" id="PF08573">
    <property type="entry name" value="SAE2"/>
    <property type="match status" value="1"/>
</dbReference>